<dbReference type="Gramene" id="mRNA:HanXRQr2_Chr16g0732911">
    <property type="protein sequence ID" value="mRNA:HanXRQr2_Chr16g0732911"/>
    <property type="gene ID" value="HanXRQr2_Chr16g0732911"/>
</dbReference>
<accession>A0A251RX87</accession>
<dbReference type="EMBL" id="MNCJ02000331">
    <property type="protein sequence ID" value="KAF5758751.1"/>
    <property type="molecule type" value="Genomic_DNA"/>
</dbReference>
<keyword evidence="3" id="KW-1185">Reference proteome</keyword>
<sequence>MAVYVVAVRNRLLDLHDDLTTEFQFVNPRLRRLDDLERALLIHARLTLPL</sequence>
<evidence type="ECO:0000313" key="1">
    <source>
        <dbReference type="EMBL" id="KAF5758751.1"/>
    </source>
</evidence>
<proteinExistence type="predicted"/>
<protein>
    <submittedName>
        <fullName evidence="2">Uncharacterized protein</fullName>
    </submittedName>
</protein>
<reference evidence="1" key="3">
    <citation type="submission" date="2020-06" db="EMBL/GenBank/DDBJ databases">
        <title>Helianthus annuus Genome sequencing and assembly Release 2.</title>
        <authorList>
            <person name="Gouzy J."/>
            <person name="Langlade N."/>
            <person name="Munos S."/>
        </authorList>
    </citation>
    <scope>NUCLEOTIDE SEQUENCE</scope>
    <source>
        <tissue evidence="1">Leaves</tissue>
    </source>
</reference>
<dbReference type="InParanoid" id="A0A251RX87"/>
<dbReference type="AlphaFoldDB" id="A0A251RX87"/>
<name>A0A251RX87_HELAN</name>
<organism evidence="2 3">
    <name type="scientific">Helianthus annuus</name>
    <name type="common">Common sunflower</name>
    <dbReference type="NCBI Taxonomy" id="4232"/>
    <lineage>
        <taxon>Eukaryota</taxon>
        <taxon>Viridiplantae</taxon>
        <taxon>Streptophyta</taxon>
        <taxon>Embryophyta</taxon>
        <taxon>Tracheophyta</taxon>
        <taxon>Spermatophyta</taxon>
        <taxon>Magnoliopsida</taxon>
        <taxon>eudicotyledons</taxon>
        <taxon>Gunneridae</taxon>
        <taxon>Pentapetalae</taxon>
        <taxon>asterids</taxon>
        <taxon>campanulids</taxon>
        <taxon>Asterales</taxon>
        <taxon>Asteraceae</taxon>
        <taxon>Asteroideae</taxon>
        <taxon>Heliantheae alliance</taxon>
        <taxon>Heliantheae</taxon>
        <taxon>Helianthus</taxon>
    </lineage>
</organism>
<dbReference type="Proteomes" id="UP000215914">
    <property type="component" value="Chromosome 16"/>
</dbReference>
<evidence type="ECO:0000313" key="2">
    <source>
        <dbReference type="EMBL" id="OTF90988.1"/>
    </source>
</evidence>
<evidence type="ECO:0000313" key="3">
    <source>
        <dbReference type="Proteomes" id="UP000215914"/>
    </source>
</evidence>
<reference evidence="2" key="2">
    <citation type="submission" date="2017-02" db="EMBL/GenBank/DDBJ databases">
        <title>Sunflower complete genome.</title>
        <authorList>
            <person name="Langlade N."/>
            <person name="Munos S."/>
        </authorList>
    </citation>
    <scope>NUCLEOTIDE SEQUENCE [LARGE SCALE GENOMIC DNA]</scope>
    <source>
        <tissue evidence="2">Leaves</tissue>
    </source>
</reference>
<gene>
    <name evidence="2" type="ORF">HannXRQ_Chr16g0505701</name>
    <name evidence="1" type="ORF">HanXRQr2_Chr16g0732911</name>
</gene>
<dbReference type="EMBL" id="CM007905">
    <property type="protein sequence ID" value="OTF90988.1"/>
    <property type="molecule type" value="Genomic_DNA"/>
</dbReference>
<reference evidence="1 3" key="1">
    <citation type="journal article" date="2017" name="Nature">
        <title>The sunflower genome provides insights into oil metabolism, flowering and Asterid evolution.</title>
        <authorList>
            <person name="Badouin H."/>
            <person name="Gouzy J."/>
            <person name="Grassa C.J."/>
            <person name="Murat F."/>
            <person name="Staton S.E."/>
            <person name="Cottret L."/>
            <person name="Lelandais-Briere C."/>
            <person name="Owens G.L."/>
            <person name="Carrere S."/>
            <person name="Mayjonade B."/>
            <person name="Legrand L."/>
            <person name="Gill N."/>
            <person name="Kane N.C."/>
            <person name="Bowers J.E."/>
            <person name="Hubner S."/>
            <person name="Bellec A."/>
            <person name="Berard A."/>
            <person name="Berges H."/>
            <person name="Blanchet N."/>
            <person name="Boniface M.C."/>
            <person name="Brunel D."/>
            <person name="Catrice O."/>
            <person name="Chaidir N."/>
            <person name="Claudel C."/>
            <person name="Donnadieu C."/>
            <person name="Faraut T."/>
            <person name="Fievet G."/>
            <person name="Helmstetter N."/>
            <person name="King M."/>
            <person name="Knapp S.J."/>
            <person name="Lai Z."/>
            <person name="Le Paslier M.C."/>
            <person name="Lippi Y."/>
            <person name="Lorenzon L."/>
            <person name="Mandel J.R."/>
            <person name="Marage G."/>
            <person name="Marchand G."/>
            <person name="Marquand E."/>
            <person name="Bret-Mestries E."/>
            <person name="Morien E."/>
            <person name="Nambeesan S."/>
            <person name="Nguyen T."/>
            <person name="Pegot-Espagnet P."/>
            <person name="Pouilly N."/>
            <person name="Raftis F."/>
            <person name="Sallet E."/>
            <person name="Schiex T."/>
            <person name="Thomas J."/>
            <person name="Vandecasteele C."/>
            <person name="Vares D."/>
            <person name="Vear F."/>
            <person name="Vautrin S."/>
            <person name="Crespi M."/>
            <person name="Mangin B."/>
            <person name="Burke J.M."/>
            <person name="Salse J."/>
            <person name="Munos S."/>
            <person name="Vincourt P."/>
            <person name="Rieseberg L.H."/>
            <person name="Langlade N.B."/>
        </authorList>
    </citation>
    <scope>NUCLEOTIDE SEQUENCE [LARGE SCALE GENOMIC DNA]</scope>
    <source>
        <strain evidence="3">cv. SF193</strain>
        <tissue evidence="1">Leaves</tissue>
    </source>
</reference>